<gene>
    <name evidence="1" type="ordered locus">LHK_02808</name>
</gene>
<name>C1DDF6_LARHH</name>
<accession>C1DDF6</accession>
<reference evidence="1 2" key="1">
    <citation type="journal article" date="2009" name="PLoS Genet.">
        <title>The complete genome and proteome of Laribacter hongkongensis reveal potential mechanisms for adaptations to different temperatures and habitats.</title>
        <authorList>
            <person name="Woo P.C."/>
            <person name="Lau S.K."/>
            <person name="Tse H."/>
            <person name="Teng J.L."/>
            <person name="Curreem S.O."/>
            <person name="Tsang A.K."/>
            <person name="Fan R.Y."/>
            <person name="Wong G.K."/>
            <person name="Huang Y."/>
            <person name="Loman N.J."/>
            <person name="Snyder L.A."/>
            <person name="Cai J.J."/>
            <person name="Huang J.D."/>
            <person name="Mak W."/>
            <person name="Pallen M.J."/>
            <person name="Lok S."/>
            <person name="Yuen K.Y."/>
        </authorList>
    </citation>
    <scope>NUCLEOTIDE SEQUENCE [LARGE SCALE GENOMIC DNA]</scope>
    <source>
        <strain evidence="1 2">HLHK9</strain>
    </source>
</reference>
<keyword evidence="2" id="KW-1185">Reference proteome</keyword>
<sequence length="56" mass="5803">MDNAVVRAVHGGAGAYDYGAALLEKIAVFARGYNGNGAWWTSCPVGRAPRGVCFSA</sequence>
<evidence type="ECO:0000313" key="1">
    <source>
        <dbReference type="EMBL" id="ACO75788.1"/>
    </source>
</evidence>
<dbReference type="KEGG" id="lhk:LHK_02808"/>
<dbReference type="AlphaFoldDB" id="C1DDF6"/>
<dbReference type="HOGENOM" id="CLU_3008741_0_0_4"/>
<dbReference type="EMBL" id="CP001154">
    <property type="protein sequence ID" value="ACO75788.1"/>
    <property type="molecule type" value="Genomic_DNA"/>
</dbReference>
<proteinExistence type="predicted"/>
<dbReference type="Proteomes" id="UP000002010">
    <property type="component" value="Chromosome"/>
</dbReference>
<evidence type="ECO:0000313" key="2">
    <source>
        <dbReference type="Proteomes" id="UP000002010"/>
    </source>
</evidence>
<organism evidence="1 2">
    <name type="scientific">Laribacter hongkongensis (strain HLHK9)</name>
    <dbReference type="NCBI Taxonomy" id="557598"/>
    <lineage>
        <taxon>Bacteria</taxon>
        <taxon>Pseudomonadati</taxon>
        <taxon>Pseudomonadota</taxon>
        <taxon>Betaproteobacteria</taxon>
        <taxon>Neisseriales</taxon>
        <taxon>Aquaspirillaceae</taxon>
        <taxon>Laribacter</taxon>
    </lineage>
</organism>
<protein>
    <submittedName>
        <fullName evidence="1">Uncharacterized protein</fullName>
    </submittedName>
</protein>